<evidence type="ECO:0000313" key="3">
    <source>
        <dbReference type="Proteomes" id="UP000008068"/>
    </source>
</evidence>
<evidence type="ECO:0000313" key="2">
    <source>
        <dbReference type="EMBL" id="EGT35139.1"/>
    </source>
</evidence>
<accession>G0PLK2</accession>
<dbReference type="Proteomes" id="UP000008068">
    <property type="component" value="Unassembled WGS sequence"/>
</dbReference>
<evidence type="ECO:0000259" key="1">
    <source>
        <dbReference type="Pfam" id="PF01827"/>
    </source>
</evidence>
<dbReference type="InterPro" id="IPR040161">
    <property type="entry name" value="FB224"/>
</dbReference>
<dbReference type="InterPro" id="IPR002900">
    <property type="entry name" value="DUF38/FTH_CAE_spp"/>
</dbReference>
<keyword evidence="3" id="KW-1185">Reference proteome</keyword>
<dbReference type="InParanoid" id="G0PLK2"/>
<dbReference type="eggNOG" id="ENOG502TIK8">
    <property type="taxonomic scope" value="Eukaryota"/>
</dbReference>
<dbReference type="AlphaFoldDB" id="G0PLK2"/>
<dbReference type="OrthoDB" id="5871071at2759"/>
<proteinExistence type="predicted"/>
<feature type="domain" description="DUF38" evidence="1">
    <location>
        <begin position="145"/>
        <end position="251"/>
    </location>
</feature>
<dbReference type="FunCoup" id="G0PLK2">
    <property type="interactions" value="1103"/>
</dbReference>
<dbReference type="PANTHER" id="PTHR23015">
    <property type="entry name" value="UNCHARACTERIZED C.ELEGANS PROTEIN"/>
    <property type="match status" value="1"/>
</dbReference>
<name>G0PLK2_CAEBE</name>
<dbReference type="OMA" id="INEFRIM"/>
<dbReference type="EMBL" id="GL381116">
    <property type="protein sequence ID" value="EGT35139.1"/>
    <property type="molecule type" value="Genomic_DNA"/>
</dbReference>
<dbReference type="GO" id="GO:0045087">
    <property type="term" value="P:innate immune response"/>
    <property type="evidence" value="ECO:0007669"/>
    <property type="project" value="TreeGrafter"/>
</dbReference>
<organism evidence="3">
    <name type="scientific">Caenorhabditis brenneri</name>
    <name type="common">Nematode worm</name>
    <dbReference type="NCBI Taxonomy" id="135651"/>
    <lineage>
        <taxon>Eukaryota</taxon>
        <taxon>Metazoa</taxon>
        <taxon>Ecdysozoa</taxon>
        <taxon>Nematoda</taxon>
        <taxon>Chromadorea</taxon>
        <taxon>Rhabditida</taxon>
        <taxon>Rhabditina</taxon>
        <taxon>Rhabditomorpha</taxon>
        <taxon>Rhabditoidea</taxon>
        <taxon>Rhabditidae</taxon>
        <taxon>Peloderinae</taxon>
        <taxon>Caenorhabditis</taxon>
    </lineage>
</organism>
<dbReference type="PANTHER" id="PTHR23015:SF4">
    <property type="entry name" value="DUF38 DOMAIN-CONTAINING PROTEIN-RELATED"/>
    <property type="match status" value="1"/>
</dbReference>
<sequence>MEWKDLPLVFKNHVVAELNLKSRNSLRLCSRDDMEIVDSSPVSLESLEVVITHGNRMNLKIQETSDFNSRIHRNSLETSEILSVFRKPLLRINEFRIMCPGSQSDKLSELISNFETSQPKVKIHARHMYWRCSPPDGLDRANINFIRFLECFDEDVLEMIHNDMNSFTCDEINQLGALEQWRNSKEISLGNGKVMFVEPFLHFRNCMVYFERLDGEAIWKMIQSFISRDLPVGCSFDFYNEQPPKLEDVFKAYNVEPKNQPIFPDDIGVEGRHTQRFKMKTEGNFLVVKNTEMGIRGTVQKIEE</sequence>
<reference evidence="3" key="1">
    <citation type="submission" date="2011-07" db="EMBL/GenBank/DDBJ databases">
        <authorList>
            <consortium name="Caenorhabditis brenneri Sequencing and Analysis Consortium"/>
            <person name="Wilson R.K."/>
        </authorList>
    </citation>
    <scope>NUCLEOTIDE SEQUENCE [LARGE SCALE GENOMIC DNA]</scope>
    <source>
        <strain evidence="3">PB2801</strain>
    </source>
</reference>
<dbReference type="Pfam" id="PF01827">
    <property type="entry name" value="FTH"/>
    <property type="match status" value="1"/>
</dbReference>
<protein>
    <recommendedName>
        <fullName evidence="1">DUF38 domain-containing protein</fullName>
    </recommendedName>
</protein>
<dbReference type="HOGENOM" id="CLU_055882_0_0_1"/>
<gene>
    <name evidence="2" type="ORF">CAEBREN_22536</name>
</gene>